<sequence>MDNAVEPIAFTRDPKDYKILGKTGFGKGGTVYQAKFLPADRMVAIKVVDQYRLQAYNSEFEFEFRIAFIYHPHILRLICAFRHEDRIWFVMPFMHYGTIKSIMSSFFPSGLPERSIACILQQTLFALDHLHSLPLGYGNVDAGYLFLDSNYDIKLALTALSYESTTCRQASSWPASMADWAAAPEVMASHQDGDYNSNRAARMWLFGITALQLAYGRFPASNRRDLDNLITKITGHFGPAQVKKNIGKEKMIPSFIRRRMMGSCLAQESSAVVDIHVNSKLSKSFWEMVASCFTLDPSKRPSALQMMGHKFFMDNCGKCERDRTNSILREVMGQLPMSSVITSDQTDELKWTFNEEMVARSSSSSSSDSDSDSA</sequence>
<evidence type="ECO:0000259" key="2">
    <source>
        <dbReference type="PROSITE" id="PS50011"/>
    </source>
</evidence>
<dbReference type="PANTHER" id="PTHR48014:SF7">
    <property type="entry name" value="SERINE_THREONINE-PROTEIN KINASE BLUS1"/>
    <property type="match status" value="1"/>
</dbReference>
<dbReference type="SUPFAM" id="SSF56112">
    <property type="entry name" value="Protein kinase-like (PK-like)"/>
    <property type="match status" value="1"/>
</dbReference>
<reference evidence="3 4" key="1">
    <citation type="journal article" date="2024" name="Plant J.">
        <title>Genome sequences and population genomics reveal climatic adaptation and genomic divergence between two closely related sweetgum species.</title>
        <authorList>
            <person name="Xu W.Q."/>
            <person name="Ren C.Q."/>
            <person name="Zhang X.Y."/>
            <person name="Comes H.P."/>
            <person name="Liu X.H."/>
            <person name="Li Y.G."/>
            <person name="Kettle C.J."/>
            <person name="Jalonen R."/>
            <person name="Gaisberger H."/>
            <person name="Ma Y.Z."/>
            <person name="Qiu Y.X."/>
        </authorList>
    </citation>
    <scope>NUCLEOTIDE SEQUENCE [LARGE SCALE GENOMIC DNA]</scope>
    <source>
        <strain evidence="3">Hangzhou</strain>
    </source>
</reference>
<gene>
    <name evidence="3" type="ORF">L1049_018951</name>
</gene>
<dbReference type="PROSITE" id="PS50011">
    <property type="entry name" value="PROTEIN_KINASE_DOM"/>
    <property type="match status" value="1"/>
</dbReference>
<accession>A0AAP0RAT6</accession>
<dbReference type="InterPro" id="IPR000719">
    <property type="entry name" value="Prot_kinase_dom"/>
</dbReference>
<protein>
    <recommendedName>
        <fullName evidence="2">Protein kinase domain-containing protein</fullName>
    </recommendedName>
</protein>
<dbReference type="PANTHER" id="PTHR48014">
    <property type="entry name" value="SERINE/THREONINE-PROTEIN KINASE FRAY2"/>
    <property type="match status" value="1"/>
</dbReference>
<dbReference type="Pfam" id="PF00069">
    <property type="entry name" value="Pkinase"/>
    <property type="match status" value="1"/>
</dbReference>
<dbReference type="Proteomes" id="UP001415857">
    <property type="component" value="Unassembled WGS sequence"/>
</dbReference>
<feature type="domain" description="Protein kinase" evidence="2">
    <location>
        <begin position="17"/>
        <end position="312"/>
    </location>
</feature>
<comment type="caution">
    <text evidence="3">The sequence shown here is derived from an EMBL/GenBank/DDBJ whole genome shotgun (WGS) entry which is preliminary data.</text>
</comment>
<evidence type="ECO:0000313" key="4">
    <source>
        <dbReference type="Proteomes" id="UP001415857"/>
    </source>
</evidence>
<organism evidence="3 4">
    <name type="scientific">Liquidambar formosana</name>
    <name type="common">Formosan gum</name>
    <dbReference type="NCBI Taxonomy" id="63359"/>
    <lineage>
        <taxon>Eukaryota</taxon>
        <taxon>Viridiplantae</taxon>
        <taxon>Streptophyta</taxon>
        <taxon>Embryophyta</taxon>
        <taxon>Tracheophyta</taxon>
        <taxon>Spermatophyta</taxon>
        <taxon>Magnoliopsida</taxon>
        <taxon>eudicotyledons</taxon>
        <taxon>Gunneridae</taxon>
        <taxon>Pentapetalae</taxon>
        <taxon>Saxifragales</taxon>
        <taxon>Altingiaceae</taxon>
        <taxon>Liquidambar</taxon>
    </lineage>
</organism>
<name>A0AAP0RAT6_LIQFO</name>
<keyword evidence="4" id="KW-1185">Reference proteome</keyword>
<dbReference type="GO" id="GO:0005524">
    <property type="term" value="F:ATP binding"/>
    <property type="evidence" value="ECO:0007669"/>
    <property type="project" value="InterPro"/>
</dbReference>
<dbReference type="GO" id="GO:0043539">
    <property type="term" value="F:protein serine/threonine kinase activator activity"/>
    <property type="evidence" value="ECO:0007669"/>
    <property type="project" value="InterPro"/>
</dbReference>
<proteinExistence type="inferred from homology"/>
<evidence type="ECO:0000313" key="3">
    <source>
        <dbReference type="EMBL" id="KAK9274137.1"/>
    </source>
</evidence>
<dbReference type="AlphaFoldDB" id="A0AAP0RAT6"/>
<comment type="similarity">
    <text evidence="1">Belongs to the protein kinase superfamily. STE Ser/Thr protein kinase family. STE20 subfamily.</text>
</comment>
<dbReference type="Gene3D" id="1.10.510.10">
    <property type="entry name" value="Transferase(Phosphotransferase) domain 1"/>
    <property type="match status" value="1"/>
</dbReference>
<evidence type="ECO:0000256" key="1">
    <source>
        <dbReference type="ARBA" id="ARBA00008874"/>
    </source>
</evidence>
<dbReference type="InterPro" id="IPR011009">
    <property type="entry name" value="Kinase-like_dom_sf"/>
</dbReference>
<dbReference type="InterPro" id="IPR047173">
    <property type="entry name" value="STRAD_A/B-like"/>
</dbReference>
<dbReference type="GO" id="GO:0004672">
    <property type="term" value="F:protein kinase activity"/>
    <property type="evidence" value="ECO:0007669"/>
    <property type="project" value="InterPro"/>
</dbReference>
<dbReference type="EMBL" id="JBBPBK010000012">
    <property type="protein sequence ID" value="KAK9274137.1"/>
    <property type="molecule type" value="Genomic_DNA"/>
</dbReference>